<dbReference type="Proteomes" id="UP001476583">
    <property type="component" value="Chromosome"/>
</dbReference>
<dbReference type="CDD" id="cd00207">
    <property type="entry name" value="fer2"/>
    <property type="match status" value="1"/>
</dbReference>
<dbReference type="InterPro" id="IPR017927">
    <property type="entry name" value="FAD-bd_FR_type"/>
</dbReference>
<protein>
    <submittedName>
        <fullName evidence="4">Iron-sulfur-binding ferredoxin reductase</fullName>
    </submittedName>
</protein>
<dbReference type="PANTHER" id="PTHR47354">
    <property type="entry name" value="NADH OXIDOREDUCTASE HCR"/>
    <property type="match status" value="1"/>
</dbReference>
<dbReference type="InterPro" id="IPR001433">
    <property type="entry name" value="OxRdtase_FAD/NAD-bd"/>
</dbReference>
<dbReference type="Gene3D" id="2.40.30.10">
    <property type="entry name" value="Translation factors"/>
    <property type="match status" value="1"/>
</dbReference>
<dbReference type="SUPFAM" id="SSF63380">
    <property type="entry name" value="Riboflavin synthase domain-like"/>
    <property type="match status" value="1"/>
</dbReference>
<dbReference type="PROSITE" id="PS51384">
    <property type="entry name" value="FAD_FR"/>
    <property type="match status" value="1"/>
</dbReference>
<dbReference type="InterPro" id="IPR039261">
    <property type="entry name" value="FNR_nucleotide-bd"/>
</dbReference>
<dbReference type="PRINTS" id="PR00410">
    <property type="entry name" value="PHEHYDRXLASE"/>
</dbReference>
<sequence length="312" mass="34224">MPDLRVSGRSLVVEAGANLLDSLLRAGVPVAYSCRAGSCHACLVRCLTGTLLDNKPHALSTEQLEQRWRLACQCAVVENTSIEVFDPAQDALPARVISCDWPAQDVLLLRLRPERALRYRAGQHVSLCALSGVIRPYSVASLPAEDEWLEFHIDCSRDGAFASVARQLSVGDELRIGQLHGAALHYDPEWQSRPLLLMASGTGLAPLYSVLREAIRNDHQGAVRLLHVARDAASHYLRDELKALEAIHSNLQVELIVSSDLTAALAELRLVPRQSIALLCGHPDNVESFARRLYLAGLPRSQIFADSFLPHA</sequence>
<dbReference type="PANTHER" id="PTHR47354:SF3">
    <property type="entry name" value="OXIDOREDUCTASE-RELATED"/>
    <property type="match status" value="1"/>
</dbReference>
<feature type="domain" description="2Fe-2S ferredoxin-type" evidence="2">
    <location>
        <begin position="1"/>
        <end position="88"/>
    </location>
</feature>
<evidence type="ECO:0000313" key="5">
    <source>
        <dbReference type="Proteomes" id="UP001476583"/>
    </source>
</evidence>
<dbReference type="EMBL" id="CP148074">
    <property type="protein sequence ID" value="WXL27944.1"/>
    <property type="molecule type" value="Genomic_DNA"/>
</dbReference>
<dbReference type="SUPFAM" id="SSF54292">
    <property type="entry name" value="2Fe-2S ferredoxin-like"/>
    <property type="match status" value="1"/>
</dbReference>
<dbReference type="InterPro" id="IPR001041">
    <property type="entry name" value="2Fe-2S_ferredoxin-type"/>
</dbReference>
<dbReference type="Gene3D" id="3.10.20.30">
    <property type="match status" value="1"/>
</dbReference>
<dbReference type="SUPFAM" id="SSF52343">
    <property type="entry name" value="Ferredoxin reductase-like, C-terminal NADP-linked domain"/>
    <property type="match status" value="1"/>
</dbReference>
<dbReference type="Gene3D" id="3.40.50.80">
    <property type="entry name" value="Nucleotide-binding domain of ferredoxin-NADP reductase (FNR) module"/>
    <property type="match status" value="1"/>
</dbReference>
<proteinExistence type="predicted"/>
<dbReference type="Pfam" id="PF00175">
    <property type="entry name" value="NAD_binding_1"/>
    <property type="match status" value="1"/>
</dbReference>
<dbReference type="PRINTS" id="PR00371">
    <property type="entry name" value="FPNCR"/>
</dbReference>
<keyword evidence="5" id="KW-1185">Reference proteome</keyword>
<dbReference type="InterPro" id="IPR008333">
    <property type="entry name" value="Cbr1-like_FAD-bd_dom"/>
</dbReference>
<dbReference type="NCBIfam" id="NF004317">
    <property type="entry name" value="PRK05713.1"/>
    <property type="match status" value="1"/>
</dbReference>
<evidence type="ECO:0000259" key="2">
    <source>
        <dbReference type="PROSITE" id="PS51085"/>
    </source>
</evidence>
<dbReference type="InterPro" id="IPR017938">
    <property type="entry name" value="Riboflavin_synthase-like_b-brl"/>
</dbReference>
<evidence type="ECO:0000313" key="4">
    <source>
        <dbReference type="EMBL" id="WXL27944.1"/>
    </source>
</evidence>
<reference evidence="4 5" key="1">
    <citation type="submission" date="2024-03" db="EMBL/GenBank/DDBJ databases">
        <title>Complete genome of BD2.</title>
        <authorList>
            <person name="Cao G."/>
        </authorList>
    </citation>
    <scope>NUCLEOTIDE SEQUENCE [LARGE SCALE GENOMIC DNA]</scope>
    <source>
        <strain evidence="4 5">BD2</strain>
    </source>
</reference>
<dbReference type="InterPro" id="IPR050415">
    <property type="entry name" value="MRET"/>
</dbReference>
<dbReference type="PROSITE" id="PS51085">
    <property type="entry name" value="2FE2S_FER_2"/>
    <property type="match status" value="1"/>
</dbReference>
<dbReference type="InterPro" id="IPR036010">
    <property type="entry name" value="2Fe-2S_ferredoxin-like_sf"/>
</dbReference>
<organism evidence="4 5">
    <name type="scientific">Ectopseudomonas mendocina</name>
    <name type="common">Pseudomonas mendocina</name>
    <dbReference type="NCBI Taxonomy" id="300"/>
    <lineage>
        <taxon>Bacteria</taxon>
        <taxon>Pseudomonadati</taxon>
        <taxon>Pseudomonadota</taxon>
        <taxon>Gammaproteobacteria</taxon>
        <taxon>Pseudomonadales</taxon>
        <taxon>Pseudomonadaceae</taxon>
        <taxon>Ectopseudomonas</taxon>
    </lineage>
</organism>
<accession>A0ABZ2RLL1</accession>
<comment type="cofactor">
    <cofactor evidence="1">
        <name>[2Fe-2S] cluster</name>
        <dbReference type="ChEBI" id="CHEBI:190135"/>
    </cofactor>
</comment>
<dbReference type="InterPro" id="IPR001709">
    <property type="entry name" value="Flavoprot_Pyr_Nucl_cyt_Rdtase"/>
</dbReference>
<evidence type="ECO:0000259" key="3">
    <source>
        <dbReference type="PROSITE" id="PS51384"/>
    </source>
</evidence>
<dbReference type="Pfam" id="PF00111">
    <property type="entry name" value="Fer2"/>
    <property type="match status" value="1"/>
</dbReference>
<dbReference type="InterPro" id="IPR012675">
    <property type="entry name" value="Beta-grasp_dom_sf"/>
</dbReference>
<dbReference type="Pfam" id="PF00970">
    <property type="entry name" value="FAD_binding_6"/>
    <property type="match status" value="1"/>
</dbReference>
<evidence type="ECO:0000256" key="1">
    <source>
        <dbReference type="ARBA" id="ARBA00034078"/>
    </source>
</evidence>
<feature type="domain" description="FAD-binding FR-type" evidence="3">
    <location>
        <begin position="89"/>
        <end position="189"/>
    </location>
</feature>
<name>A0ABZ2RLL1_ECTME</name>
<gene>
    <name evidence="4" type="ORF">WG219_05340</name>
</gene>